<feature type="domain" description="Reverse transcriptase" evidence="1">
    <location>
        <begin position="1"/>
        <end position="124"/>
    </location>
</feature>
<dbReference type="PROSITE" id="PS50878">
    <property type="entry name" value="RT_POL"/>
    <property type="match status" value="1"/>
</dbReference>
<dbReference type="AlphaFoldDB" id="A0A8R2QZ61"/>
<dbReference type="InterPro" id="IPR043502">
    <property type="entry name" value="DNA/RNA_pol_sf"/>
</dbReference>
<sequence length="124" mass="13623">MAAFMENPRKYGSVKTSSVKLDNVASQPLRPSTGFRQGCILSPLLFNIYTKAIMRIALDDWTDGVSIGGKNICNLRDADDNTLLACNHLAIRSLLQAKELLNRVETVALVSESTGTKPKPKSDW</sequence>
<dbReference type="Proteomes" id="UP000005204">
    <property type="component" value="Unassembled WGS sequence"/>
</dbReference>
<dbReference type="PANTHER" id="PTHR47027">
    <property type="entry name" value="REVERSE TRANSCRIPTASE DOMAIN-CONTAINING PROTEIN"/>
    <property type="match status" value="1"/>
</dbReference>
<accession>A0A8R2QZ61</accession>
<proteinExistence type="predicted"/>
<evidence type="ECO:0000313" key="2">
    <source>
        <dbReference type="EnsemblMetazoa" id="XP_037868037.1"/>
    </source>
</evidence>
<dbReference type="PANTHER" id="PTHR47027:SF8">
    <property type="entry name" value="RIBONUCLEASE H"/>
    <property type="match status" value="1"/>
</dbReference>
<reference evidence="2" key="2">
    <citation type="submission" date="2022-06" db="UniProtKB">
        <authorList>
            <consortium name="EnsemblMetazoa"/>
        </authorList>
    </citation>
    <scope>IDENTIFICATION</scope>
    <source>
        <strain evidence="2">p50T (Dazao)</strain>
    </source>
</reference>
<dbReference type="InterPro" id="IPR000477">
    <property type="entry name" value="RT_dom"/>
</dbReference>
<dbReference type="EnsemblMetazoa" id="XM_038012109.1">
    <property type="protein sequence ID" value="XP_037868037.1"/>
    <property type="gene ID" value="LOC119628733"/>
</dbReference>
<reference evidence="3" key="1">
    <citation type="journal article" date="2008" name="Insect Biochem. Mol. Biol.">
        <title>The genome of a lepidopteran model insect, the silkworm Bombyx mori.</title>
        <authorList>
            <consortium name="International Silkworm Genome Consortium"/>
        </authorList>
    </citation>
    <scope>NUCLEOTIDE SEQUENCE [LARGE SCALE GENOMIC DNA]</scope>
    <source>
        <strain evidence="3">p50T</strain>
    </source>
</reference>
<name>A0A8R2QZ61_BOMMO</name>
<protein>
    <recommendedName>
        <fullName evidence="1">Reverse transcriptase domain-containing protein</fullName>
    </recommendedName>
</protein>
<dbReference type="SUPFAM" id="SSF56672">
    <property type="entry name" value="DNA/RNA polymerases"/>
    <property type="match status" value="1"/>
</dbReference>
<organism evidence="2 3">
    <name type="scientific">Bombyx mori</name>
    <name type="common">Silk moth</name>
    <dbReference type="NCBI Taxonomy" id="7091"/>
    <lineage>
        <taxon>Eukaryota</taxon>
        <taxon>Metazoa</taxon>
        <taxon>Ecdysozoa</taxon>
        <taxon>Arthropoda</taxon>
        <taxon>Hexapoda</taxon>
        <taxon>Insecta</taxon>
        <taxon>Pterygota</taxon>
        <taxon>Neoptera</taxon>
        <taxon>Endopterygota</taxon>
        <taxon>Lepidoptera</taxon>
        <taxon>Glossata</taxon>
        <taxon>Ditrysia</taxon>
        <taxon>Bombycoidea</taxon>
        <taxon>Bombycidae</taxon>
        <taxon>Bombycinae</taxon>
        <taxon>Bombyx</taxon>
    </lineage>
</organism>
<evidence type="ECO:0000313" key="3">
    <source>
        <dbReference type="Proteomes" id="UP000005204"/>
    </source>
</evidence>
<dbReference type="GO" id="GO:0071897">
    <property type="term" value="P:DNA biosynthetic process"/>
    <property type="evidence" value="ECO:0007669"/>
    <property type="project" value="UniProtKB-ARBA"/>
</dbReference>
<evidence type="ECO:0000259" key="1">
    <source>
        <dbReference type="PROSITE" id="PS50878"/>
    </source>
</evidence>
<keyword evidence="3" id="KW-1185">Reference proteome</keyword>